<dbReference type="AlphaFoldDB" id="A0A0F7V275"/>
<feature type="region of interest" description="Disordered" evidence="1">
    <location>
        <begin position="431"/>
        <end position="459"/>
    </location>
</feature>
<reference evidence="2" key="1">
    <citation type="journal article" date="2015" name="PLoS ONE">
        <title>Comprehensive Evaluation of Toxoplasma gondii VEG and Neospora caninum LIV Genomes with Tachyzoite Stage Transcriptome and Proteome Defines Novel Transcript Features.</title>
        <authorList>
            <person name="Ramaprasad A."/>
            <person name="Mourier T."/>
            <person name="Naeem R."/>
            <person name="Malas T.B."/>
            <person name="Moussa E."/>
            <person name="Panigrahi A."/>
            <person name="Vermont S.J."/>
            <person name="Otto T.D."/>
            <person name="Wastling J."/>
            <person name="Pain A."/>
        </authorList>
    </citation>
    <scope>NUCLEOTIDE SEQUENCE</scope>
    <source>
        <strain evidence="2">VEG</strain>
    </source>
</reference>
<gene>
    <name evidence="2" type="ORF">BN1205_066460</name>
</gene>
<accession>A0A0F7V275</accession>
<sequence>MPAAAALPNPSVPRAALVAARFLRPPGRFKRAELREHPRSKTGAFANLVKTAVRLREKARAFSLVPPPRLIPIPLPARKKHLESVRGVPTVSSDVLARRLHFLLGPAAIEQQKAAKMQARHGRASRFIPKRGLTPYQTELFMWERQMREIRKIYRAQYLQRLAEVTEEERQKQLQLYLQEKRERRLRREEQLQRIYDDKKRRAVLKDRMRIEKKVTQSLQTARVSRRKVAHVLWLKKLQDSSDFLQEQEEAARGVAALARARAKETGEEEEELLATEMAKLKENAFVNLPSRNVSVPDLLAQLGLNDEKVKSIKKKITGTDNVFRHIMEESFAVLPEDGPEFEEDGGVSAKQQKSQILSERQRAVLTYAGFTEAEKLRLLDEKIDMLNKKLDEDYELRGAPQNLVYLQLRDHLQAAKISYREKLYVRETQKRLQEQQAKSASSGTGTSENGDDKIKDTR</sequence>
<name>A0A0F7V275_TOXGV</name>
<proteinExistence type="predicted"/>
<dbReference type="EMBL" id="LN714500">
    <property type="protein sequence ID" value="CEL76574.1"/>
    <property type="molecule type" value="Genomic_DNA"/>
</dbReference>
<feature type="compositionally biased region" description="Polar residues" evidence="1">
    <location>
        <begin position="435"/>
        <end position="449"/>
    </location>
</feature>
<evidence type="ECO:0000313" key="2">
    <source>
        <dbReference type="EMBL" id="CEL76574.1"/>
    </source>
</evidence>
<organism evidence="2">
    <name type="scientific">Toxoplasma gondii (strain ATCC 50861 / VEG)</name>
    <dbReference type="NCBI Taxonomy" id="432359"/>
    <lineage>
        <taxon>Eukaryota</taxon>
        <taxon>Sar</taxon>
        <taxon>Alveolata</taxon>
        <taxon>Apicomplexa</taxon>
        <taxon>Conoidasida</taxon>
        <taxon>Coccidia</taxon>
        <taxon>Eucoccidiorida</taxon>
        <taxon>Eimeriorina</taxon>
        <taxon>Sarcocystidae</taxon>
        <taxon>Toxoplasma</taxon>
    </lineage>
</organism>
<protein>
    <submittedName>
        <fullName evidence="2">Uncharacterized protein</fullName>
    </submittedName>
</protein>
<evidence type="ECO:0000256" key="1">
    <source>
        <dbReference type="SAM" id="MobiDB-lite"/>
    </source>
</evidence>